<proteinExistence type="predicted"/>
<evidence type="ECO:0000313" key="2">
    <source>
        <dbReference type="EMBL" id="CAJ36406.1"/>
    </source>
</evidence>
<protein>
    <submittedName>
        <fullName evidence="2">Uncharacterized protein</fullName>
    </submittedName>
</protein>
<dbReference type="Proteomes" id="UP000000663">
    <property type="component" value="Chromosome"/>
</dbReference>
<accession>Q0W5D7</accession>
<dbReference type="STRING" id="351160.RCIA61"/>
<keyword evidence="1" id="KW-1133">Transmembrane helix</keyword>
<keyword evidence="1" id="KW-0472">Membrane</keyword>
<organism evidence="2 3">
    <name type="scientific">Methanocella arvoryzae (strain DSM 22066 / NBRC 105507 / MRE50)</name>
    <dbReference type="NCBI Taxonomy" id="351160"/>
    <lineage>
        <taxon>Archaea</taxon>
        <taxon>Methanobacteriati</taxon>
        <taxon>Methanobacteriota</taxon>
        <taxon>Stenosarchaea group</taxon>
        <taxon>Methanomicrobia</taxon>
        <taxon>Methanocellales</taxon>
        <taxon>Methanocellaceae</taxon>
        <taxon>Methanocella</taxon>
    </lineage>
</organism>
<name>Q0W5D7_METAR</name>
<evidence type="ECO:0000256" key="1">
    <source>
        <dbReference type="SAM" id="Phobius"/>
    </source>
</evidence>
<sequence>MANGNKIIGLEGITHEQLSDELNNGSKFVVYQRCVSLLIVSNLSSSDIYHIKPNGKYPNERYTATLFSLLFGWWGFPWGFIWTPMAAIRNLLGGKNVTEEAMSQLRTNVWDTSGMRYN</sequence>
<keyword evidence="3" id="KW-1185">Reference proteome</keyword>
<dbReference type="GeneID" id="41395427"/>
<evidence type="ECO:0000313" key="3">
    <source>
        <dbReference type="Proteomes" id="UP000000663"/>
    </source>
</evidence>
<feature type="transmembrane region" description="Helical" evidence="1">
    <location>
        <begin position="62"/>
        <end position="82"/>
    </location>
</feature>
<dbReference type="KEGG" id="rci:RCIA61"/>
<gene>
    <name evidence="2" type="ORF">RCIA61</name>
</gene>
<reference evidence="2 3" key="1">
    <citation type="journal article" date="2006" name="Science">
        <title>Genome of rice cluster I archaea -- the key methane producers in the rice rhizosphere.</title>
        <authorList>
            <person name="Erkel C."/>
            <person name="Kube M."/>
            <person name="Reinhardt R."/>
            <person name="Liesack W."/>
        </authorList>
    </citation>
    <scope>NUCLEOTIDE SEQUENCE [LARGE SCALE GENOMIC DNA]</scope>
    <source>
        <strain evidence="3">DSM 22066 / NBRC 105507 / MRE50</strain>
    </source>
</reference>
<dbReference type="EMBL" id="AM114193">
    <property type="protein sequence ID" value="CAJ36406.1"/>
    <property type="molecule type" value="Genomic_DNA"/>
</dbReference>
<dbReference type="RefSeq" id="WP_012036119.1">
    <property type="nucleotide sequence ID" value="NC_009464.1"/>
</dbReference>
<dbReference type="AlphaFoldDB" id="Q0W5D7"/>
<keyword evidence="1" id="KW-0812">Transmembrane</keyword>